<protein>
    <submittedName>
        <fullName evidence="6">GDSL esterase/lipase At5g55050-like</fullName>
    </submittedName>
</protein>
<dbReference type="Pfam" id="PF00657">
    <property type="entry name" value="Lipase_GDSL"/>
    <property type="match status" value="1"/>
</dbReference>
<dbReference type="Proteomes" id="UP001515500">
    <property type="component" value="Chromosome 2"/>
</dbReference>
<feature type="chain" id="PRO_5044332886" evidence="4">
    <location>
        <begin position="23"/>
        <end position="347"/>
    </location>
</feature>
<dbReference type="AlphaFoldDB" id="A0AB40C7U7"/>
<evidence type="ECO:0000256" key="3">
    <source>
        <dbReference type="ARBA" id="ARBA00022963"/>
    </source>
</evidence>
<dbReference type="InterPro" id="IPR035669">
    <property type="entry name" value="SGNH_plant_lipase-like"/>
</dbReference>
<dbReference type="GO" id="GO:0016788">
    <property type="term" value="F:hydrolase activity, acting on ester bonds"/>
    <property type="evidence" value="ECO:0007669"/>
    <property type="project" value="InterPro"/>
</dbReference>
<dbReference type="InterPro" id="IPR036514">
    <property type="entry name" value="SGNH_hydro_sf"/>
</dbReference>
<organism evidence="5 6">
    <name type="scientific">Dioscorea cayennensis subsp. rotundata</name>
    <name type="common">White Guinea yam</name>
    <name type="synonym">Dioscorea rotundata</name>
    <dbReference type="NCBI Taxonomy" id="55577"/>
    <lineage>
        <taxon>Eukaryota</taxon>
        <taxon>Viridiplantae</taxon>
        <taxon>Streptophyta</taxon>
        <taxon>Embryophyta</taxon>
        <taxon>Tracheophyta</taxon>
        <taxon>Spermatophyta</taxon>
        <taxon>Magnoliopsida</taxon>
        <taxon>Liliopsida</taxon>
        <taxon>Dioscoreales</taxon>
        <taxon>Dioscoreaceae</taxon>
        <taxon>Dioscorea</taxon>
    </lineage>
</organism>
<keyword evidence="5" id="KW-1185">Reference proteome</keyword>
<reference evidence="6" key="1">
    <citation type="submission" date="2025-08" db="UniProtKB">
        <authorList>
            <consortium name="RefSeq"/>
        </authorList>
    </citation>
    <scope>IDENTIFICATION</scope>
</reference>
<evidence type="ECO:0000313" key="6">
    <source>
        <dbReference type="RefSeq" id="XP_039134549.1"/>
    </source>
</evidence>
<keyword evidence="3" id="KW-0443">Lipid metabolism</keyword>
<dbReference type="Gene3D" id="3.40.50.1110">
    <property type="entry name" value="SGNH hydrolase"/>
    <property type="match status" value="1"/>
</dbReference>
<dbReference type="PANTHER" id="PTHR45648:SF172">
    <property type="entry name" value="(WILD MALAYSIAN BANANA) HYPOTHETICAL PROTEIN"/>
    <property type="match status" value="1"/>
</dbReference>
<gene>
    <name evidence="6" type="primary">LOC120271929</name>
</gene>
<dbReference type="PANTHER" id="PTHR45648">
    <property type="entry name" value="GDSL LIPASE/ACYLHYDROLASE FAMILY PROTEIN (AFU_ORTHOLOGUE AFUA_4G14700)"/>
    <property type="match status" value="1"/>
</dbReference>
<feature type="signal peptide" evidence="4">
    <location>
        <begin position="1"/>
        <end position="22"/>
    </location>
</feature>
<dbReference type="GeneID" id="120271929"/>
<comment type="similarity">
    <text evidence="1">Belongs to the 'GDSL' lipolytic enzyme family.</text>
</comment>
<proteinExistence type="inferred from homology"/>
<evidence type="ECO:0000256" key="2">
    <source>
        <dbReference type="ARBA" id="ARBA00022801"/>
    </source>
</evidence>
<accession>A0AB40C7U7</accession>
<sequence length="347" mass="38057">MEMKSYFIGTILLLIIAAPSVALTPPALFVYGDSLVDVGNNNYLPDPAPKANFPFHGIDYPGSISTGRFGNGYIGPDYLARYMGFLQSPPPYLSITNENQMLRGVNFASAGSGILNSTGEGTISLERQVMYFQEVARNLSRRAGNLTANKLLSKSIFCISSGSNDIFAYFLAYGPQNKTTNDQFIATLVKNLEIHLKTLYNSGGRKIVALGTSVLGCIPIVRSQTPSGDCSKDLNNLSIQFKNETRVLLQSLTSTLKELTYSFVDAYEMANEIAANARQYGFTELTNACCGMGRYNGEAPCTPNSNMCSNRCNHNSWDQYHPTQAIAELVSQWSFYGSKYVSPMNIQ</sequence>
<evidence type="ECO:0000313" key="5">
    <source>
        <dbReference type="Proteomes" id="UP001515500"/>
    </source>
</evidence>
<dbReference type="InterPro" id="IPR001087">
    <property type="entry name" value="GDSL"/>
</dbReference>
<dbReference type="InterPro" id="IPR051058">
    <property type="entry name" value="GDSL_Est/Lipase"/>
</dbReference>
<keyword evidence="2" id="KW-0378">Hydrolase</keyword>
<evidence type="ECO:0000256" key="1">
    <source>
        <dbReference type="ARBA" id="ARBA00008668"/>
    </source>
</evidence>
<dbReference type="CDD" id="cd01837">
    <property type="entry name" value="SGNH_plant_lipase_like"/>
    <property type="match status" value="1"/>
</dbReference>
<dbReference type="RefSeq" id="XP_039134549.1">
    <property type="nucleotide sequence ID" value="XM_039278615.1"/>
</dbReference>
<keyword evidence="4" id="KW-0732">Signal</keyword>
<keyword evidence="3" id="KW-0442">Lipid degradation</keyword>
<name>A0AB40C7U7_DIOCR</name>
<dbReference type="GO" id="GO:0016042">
    <property type="term" value="P:lipid catabolic process"/>
    <property type="evidence" value="ECO:0007669"/>
    <property type="project" value="UniProtKB-KW"/>
</dbReference>
<evidence type="ECO:0000256" key="4">
    <source>
        <dbReference type="SAM" id="SignalP"/>
    </source>
</evidence>